<evidence type="ECO:0000256" key="2">
    <source>
        <dbReference type="PIRNR" id="PIRNR037226"/>
    </source>
</evidence>
<dbReference type="InterPro" id="IPR052030">
    <property type="entry name" value="Peptidase_M20/M20A_hydrolases"/>
</dbReference>
<evidence type="ECO:0000313" key="3">
    <source>
        <dbReference type="EMBL" id="KAK3321885.1"/>
    </source>
</evidence>
<evidence type="ECO:0000256" key="1">
    <source>
        <dbReference type="ARBA" id="ARBA00006247"/>
    </source>
</evidence>
<dbReference type="SUPFAM" id="SSF53187">
    <property type="entry name" value="Zn-dependent exopeptidases"/>
    <property type="match status" value="1"/>
</dbReference>
<name>A0AAE0IBF3_9PEZI</name>
<dbReference type="InterPro" id="IPR036264">
    <property type="entry name" value="Bact_exopeptidase_dim_dom"/>
</dbReference>
<dbReference type="PIRSF" id="PIRSF037226">
    <property type="entry name" value="Amidohydrolase_ACY1L2_prd"/>
    <property type="match status" value="1"/>
</dbReference>
<organism evidence="3 4">
    <name type="scientific">Apodospora peruviana</name>
    <dbReference type="NCBI Taxonomy" id="516989"/>
    <lineage>
        <taxon>Eukaryota</taxon>
        <taxon>Fungi</taxon>
        <taxon>Dikarya</taxon>
        <taxon>Ascomycota</taxon>
        <taxon>Pezizomycotina</taxon>
        <taxon>Sordariomycetes</taxon>
        <taxon>Sordariomycetidae</taxon>
        <taxon>Sordariales</taxon>
        <taxon>Lasiosphaeriaceae</taxon>
        <taxon>Apodospora</taxon>
    </lineage>
</organism>
<comment type="caution">
    <text evidence="3">The sequence shown here is derived from an EMBL/GenBank/DDBJ whole genome shotgun (WGS) entry which is preliminary data.</text>
</comment>
<dbReference type="InterPro" id="IPR002933">
    <property type="entry name" value="Peptidase_M20"/>
</dbReference>
<keyword evidence="4" id="KW-1185">Reference proteome</keyword>
<proteinExistence type="inferred from homology"/>
<dbReference type="SUPFAM" id="SSF55031">
    <property type="entry name" value="Bacterial exopeptidase dimerisation domain"/>
    <property type="match status" value="1"/>
</dbReference>
<dbReference type="GO" id="GO:0016805">
    <property type="term" value="F:dipeptidase activity"/>
    <property type="evidence" value="ECO:0007669"/>
    <property type="project" value="InterPro"/>
</dbReference>
<dbReference type="Proteomes" id="UP001283341">
    <property type="component" value="Unassembled WGS sequence"/>
</dbReference>
<dbReference type="InterPro" id="IPR017439">
    <property type="entry name" value="Amidohydrolase"/>
</dbReference>
<dbReference type="Pfam" id="PF01546">
    <property type="entry name" value="Peptidase_M20"/>
    <property type="match status" value="1"/>
</dbReference>
<protein>
    <recommendedName>
        <fullName evidence="2">Peptidase M20 domain-containing protein 2</fullName>
    </recommendedName>
</protein>
<dbReference type="PANTHER" id="PTHR30575">
    <property type="entry name" value="PEPTIDASE M20"/>
    <property type="match status" value="1"/>
</dbReference>
<dbReference type="Gene3D" id="3.30.70.360">
    <property type="match status" value="1"/>
</dbReference>
<dbReference type="Gene3D" id="3.40.630.10">
    <property type="entry name" value="Zn peptidases"/>
    <property type="match status" value="1"/>
</dbReference>
<accession>A0AAE0IBF3</accession>
<dbReference type="NCBIfam" id="TIGR01891">
    <property type="entry name" value="amidohydrolases"/>
    <property type="match status" value="1"/>
</dbReference>
<evidence type="ECO:0000313" key="4">
    <source>
        <dbReference type="Proteomes" id="UP001283341"/>
    </source>
</evidence>
<dbReference type="PANTHER" id="PTHR30575:SF4">
    <property type="entry name" value="PEPTIDASE M20 DOMAIN-CONTAINING PROTEIN 2"/>
    <property type="match status" value="1"/>
</dbReference>
<dbReference type="AlphaFoldDB" id="A0AAE0IBF3"/>
<dbReference type="EMBL" id="JAUEDM010000003">
    <property type="protein sequence ID" value="KAK3321885.1"/>
    <property type="molecule type" value="Genomic_DNA"/>
</dbReference>
<reference evidence="3" key="2">
    <citation type="submission" date="2023-06" db="EMBL/GenBank/DDBJ databases">
        <authorList>
            <consortium name="Lawrence Berkeley National Laboratory"/>
            <person name="Haridas S."/>
            <person name="Hensen N."/>
            <person name="Bonometti L."/>
            <person name="Westerberg I."/>
            <person name="Brannstrom I.O."/>
            <person name="Guillou S."/>
            <person name="Cros-Aarteil S."/>
            <person name="Calhoun S."/>
            <person name="Kuo A."/>
            <person name="Mondo S."/>
            <person name="Pangilinan J."/>
            <person name="Riley R."/>
            <person name="Labutti K."/>
            <person name="Andreopoulos B."/>
            <person name="Lipzen A."/>
            <person name="Chen C."/>
            <person name="Yanf M."/>
            <person name="Daum C."/>
            <person name="Ng V."/>
            <person name="Clum A."/>
            <person name="Steindorff A."/>
            <person name="Ohm R."/>
            <person name="Martin F."/>
            <person name="Silar P."/>
            <person name="Natvig D."/>
            <person name="Lalanne C."/>
            <person name="Gautier V."/>
            <person name="Ament-Velasquez S.L."/>
            <person name="Kruys A."/>
            <person name="Hutchinson M.I."/>
            <person name="Powell A.J."/>
            <person name="Barry K."/>
            <person name="Miller A.N."/>
            <person name="Grigoriev I.V."/>
            <person name="Debuchy R."/>
            <person name="Gladieux P."/>
            <person name="Thoren M.H."/>
            <person name="Johannesson H."/>
        </authorList>
    </citation>
    <scope>NUCLEOTIDE SEQUENCE</scope>
    <source>
        <strain evidence="3">CBS 118394</strain>
    </source>
</reference>
<sequence length="436" mass="46276">MEQDDGFIMVLRETGPGCLIAVHNDDVPDYLSEIDNDVESLAFPLWPLNKFIHENPETAFQEHKAHDALTSFMRSQEGWQVTPSAYGMDTAWVAIYDTRRPGPAVSFNAEMDALPGLGHACGHNLIATASVAAALATAHIIRNHNLPGKVLIFGTPGEEGIGGGKIRLLEAGAYKGVDISLISHPGIFNNSPMVRTTAFCRIEVEYFGKAAHAANSPWLGINALDALVVAYNAVSVLRQQTMPGDVIGLSITDGGGPAANVIHAHAAGVCVLRATSSSRLKALEKKAAACFRAGAEATGAKVNIQITQGYADHVPNSVLAARYTEHWNTLPDPPEPPIPPPGQLTWVKASTDQGNLSYALPSVNASFAIPPGVEGGPPHSHDFEKASGTGEAFARGLRVAKALAGTAVDVIVREGLLDEVKEQWRRDMGLDTKVLG</sequence>
<comment type="similarity">
    <text evidence="1 2">Belongs to the peptidase M20A family.</text>
</comment>
<dbReference type="InterPro" id="IPR017144">
    <property type="entry name" value="Xaa-Arg_dipeptidase"/>
</dbReference>
<dbReference type="FunFam" id="3.30.70.360:FF:000004">
    <property type="entry name" value="Peptidase M20 domain-containing protein 2"/>
    <property type="match status" value="1"/>
</dbReference>
<gene>
    <name evidence="3" type="ORF">B0H66DRAFT_552857</name>
</gene>
<reference evidence="3" key="1">
    <citation type="journal article" date="2023" name="Mol. Phylogenet. Evol.">
        <title>Genome-scale phylogeny and comparative genomics of the fungal order Sordariales.</title>
        <authorList>
            <person name="Hensen N."/>
            <person name="Bonometti L."/>
            <person name="Westerberg I."/>
            <person name="Brannstrom I.O."/>
            <person name="Guillou S."/>
            <person name="Cros-Aarteil S."/>
            <person name="Calhoun S."/>
            <person name="Haridas S."/>
            <person name="Kuo A."/>
            <person name="Mondo S."/>
            <person name="Pangilinan J."/>
            <person name="Riley R."/>
            <person name="LaButti K."/>
            <person name="Andreopoulos B."/>
            <person name="Lipzen A."/>
            <person name="Chen C."/>
            <person name="Yan M."/>
            <person name="Daum C."/>
            <person name="Ng V."/>
            <person name="Clum A."/>
            <person name="Steindorff A."/>
            <person name="Ohm R.A."/>
            <person name="Martin F."/>
            <person name="Silar P."/>
            <person name="Natvig D.O."/>
            <person name="Lalanne C."/>
            <person name="Gautier V."/>
            <person name="Ament-Velasquez S.L."/>
            <person name="Kruys A."/>
            <person name="Hutchinson M.I."/>
            <person name="Powell A.J."/>
            <person name="Barry K."/>
            <person name="Miller A.N."/>
            <person name="Grigoriev I.V."/>
            <person name="Debuchy R."/>
            <person name="Gladieux P."/>
            <person name="Hiltunen Thoren M."/>
            <person name="Johannesson H."/>
        </authorList>
    </citation>
    <scope>NUCLEOTIDE SEQUENCE</scope>
    <source>
        <strain evidence="3">CBS 118394</strain>
    </source>
</reference>